<proteinExistence type="predicted"/>
<dbReference type="AlphaFoldDB" id="A0A7E4VZB7"/>
<dbReference type="WBParaSite" id="Pan_g497.t1">
    <property type="protein sequence ID" value="Pan_g497.t1"/>
    <property type="gene ID" value="Pan_g497"/>
</dbReference>
<evidence type="ECO:0000313" key="1">
    <source>
        <dbReference type="Proteomes" id="UP000492821"/>
    </source>
</evidence>
<reference evidence="2" key="2">
    <citation type="submission" date="2020-10" db="UniProtKB">
        <authorList>
            <consortium name="WormBaseParasite"/>
        </authorList>
    </citation>
    <scope>IDENTIFICATION</scope>
</reference>
<reference evidence="1" key="1">
    <citation type="journal article" date="2013" name="Genetics">
        <title>The draft genome and transcriptome of Panagrellus redivivus are shaped by the harsh demands of a free-living lifestyle.</title>
        <authorList>
            <person name="Srinivasan J."/>
            <person name="Dillman A.R."/>
            <person name="Macchietto M.G."/>
            <person name="Heikkinen L."/>
            <person name="Lakso M."/>
            <person name="Fracchia K.M."/>
            <person name="Antoshechkin I."/>
            <person name="Mortazavi A."/>
            <person name="Wong G."/>
            <person name="Sternberg P.W."/>
        </authorList>
    </citation>
    <scope>NUCLEOTIDE SEQUENCE [LARGE SCALE GENOMIC DNA]</scope>
    <source>
        <strain evidence="1">MT8872</strain>
    </source>
</reference>
<dbReference type="Proteomes" id="UP000492821">
    <property type="component" value="Unassembled WGS sequence"/>
</dbReference>
<name>A0A7E4VZB7_PANRE</name>
<evidence type="ECO:0000313" key="2">
    <source>
        <dbReference type="WBParaSite" id="Pan_g497.t1"/>
    </source>
</evidence>
<keyword evidence="1" id="KW-1185">Reference proteome</keyword>
<sequence>MFQSCNKRGIWLTTTGLLMIALSSLVRGDCRHRLEQSRTNARQVLGRHSRSLVMSSVSWNINVPFPEDFIATAAVFSSLSQETRFSTVVIEPHVGKRDCVLEKFSRDCR</sequence>
<accession>A0A7E4VZB7</accession>
<protein>
    <submittedName>
        <fullName evidence="2">Secreted protein</fullName>
    </submittedName>
</protein>
<organism evidence="1 2">
    <name type="scientific">Panagrellus redivivus</name>
    <name type="common">Microworm</name>
    <dbReference type="NCBI Taxonomy" id="6233"/>
    <lineage>
        <taxon>Eukaryota</taxon>
        <taxon>Metazoa</taxon>
        <taxon>Ecdysozoa</taxon>
        <taxon>Nematoda</taxon>
        <taxon>Chromadorea</taxon>
        <taxon>Rhabditida</taxon>
        <taxon>Tylenchina</taxon>
        <taxon>Panagrolaimomorpha</taxon>
        <taxon>Panagrolaimoidea</taxon>
        <taxon>Panagrolaimidae</taxon>
        <taxon>Panagrellus</taxon>
    </lineage>
</organism>